<name>A0A7J8D6T9_ROUAE</name>
<evidence type="ECO:0000256" key="1">
    <source>
        <dbReference type="SAM" id="MobiDB-lite"/>
    </source>
</evidence>
<accession>A0A7J8D6T9</accession>
<evidence type="ECO:0000313" key="3">
    <source>
        <dbReference type="Proteomes" id="UP000593571"/>
    </source>
</evidence>
<protein>
    <submittedName>
        <fullName evidence="2">Uncharacterized protein</fullName>
    </submittedName>
</protein>
<keyword evidence="3" id="KW-1185">Reference proteome</keyword>
<dbReference type="EMBL" id="JACASE010000013">
    <property type="protein sequence ID" value="KAF6418881.1"/>
    <property type="molecule type" value="Genomic_DNA"/>
</dbReference>
<dbReference type="AlphaFoldDB" id="A0A7J8D6T9"/>
<comment type="caution">
    <text evidence="2">The sequence shown here is derived from an EMBL/GenBank/DDBJ whole genome shotgun (WGS) entry which is preliminary data.</text>
</comment>
<sequence length="194" mass="20788">MGEQVGKGEICPSASPPLCLEGSQFLLTDRAAGPSEGANTLVSRKLHSSILLSNASHYRPTEHFPRGIFRRQKEAGMLALALSKAGGRTELRAGGPRSPHLAHARLGTDPPPGPAISPPQENHRVAPAVPICAEMLWHDGILFSASGRQVYEMETRETGFTGEEGGVEVLPFDNKASVFPGCLPPRTHLPLHQH</sequence>
<gene>
    <name evidence="2" type="ORF">HJG63_008879</name>
</gene>
<feature type="region of interest" description="Disordered" evidence="1">
    <location>
        <begin position="89"/>
        <end position="122"/>
    </location>
</feature>
<evidence type="ECO:0000313" key="2">
    <source>
        <dbReference type="EMBL" id="KAF6418881.1"/>
    </source>
</evidence>
<reference evidence="2 3" key="1">
    <citation type="journal article" date="2020" name="Nature">
        <title>Six reference-quality genomes reveal evolution of bat adaptations.</title>
        <authorList>
            <person name="Jebb D."/>
            <person name="Huang Z."/>
            <person name="Pippel M."/>
            <person name="Hughes G.M."/>
            <person name="Lavrichenko K."/>
            <person name="Devanna P."/>
            <person name="Winkler S."/>
            <person name="Jermiin L.S."/>
            <person name="Skirmuntt E.C."/>
            <person name="Katzourakis A."/>
            <person name="Burkitt-Gray L."/>
            <person name="Ray D.A."/>
            <person name="Sullivan K.A.M."/>
            <person name="Roscito J.G."/>
            <person name="Kirilenko B.M."/>
            <person name="Davalos L.M."/>
            <person name="Corthals A.P."/>
            <person name="Power M.L."/>
            <person name="Jones G."/>
            <person name="Ransome R.D."/>
            <person name="Dechmann D.K.N."/>
            <person name="Locatelli A.G."/>
            <person name="Puechmaille S.J."/>
            <person name="Fedrigo O."/>
            <person name="Jarvis E.D."/>
            <person name="Hiller M."/>
            <person name="Vernes S.C."/>
            <person name="Myers E.W."/>
            <person name="Teeling E.C."/>
        </authorList>
    </citation>
    <scope>NUCLEOTIDE SEQUENCE [LARGE SCALE GENOMIC DNA]</scope>
    <source>
        <strain evidence="2">MRouAeg1</strain>
        <tissue evidence="2">Muscle</tissue>
    </source>
</reference>
<organism evidence="2 3">
    <name type="scientific">Rousettus aegyptiacus</name>
    <name type="common">Egyptian fruit bat</name>
    <name type="synonym">Pteropus aegyptiacus</name>
    <dbReference type="NCBI Taxonomy" id="9407"/>
    <lineage>
        <taxon>Eukaryota</taxon>
        <taxon>Metazoa</taxon>
        <taxon>Chordata</taxon>
        <taxon>Craniata</taxon>
        <taxon>Vertebrata</taxon>
        <taxon>Euteleostomi</taxon>
        <taxon>Mammalia</taxon>
        <taxon>Eutheria</taxon>
        <taxon>Laurasiatheria</taxon>
        <taxon>Chiroptera</taxon>
        <taxon>Yinpterochiroptera</taxon>
        <taxon>Pteropodoidea</taxon>
        <taxon>Pteropodidae</taxon>
        <taxon>Rousettinae</taxon>
        <taxon>Rousettus</taxon>
    </lineage>
</organism>
<dbReference type="Proteomes" id="UP000593571">
    <property type="component" value="Unassembled WGS sequence"/>
</dbReference>
<proteinExistence type="predicted"/>